<keyword evidence="5" id="KW-1185">Reference proteome</keyword>
<evidence type="ECO:0000256" key="1">
    <source>
        <dbReference type="ARBA" id="ARBA00008584"/>
    </source>
</evidence>
<proteinExistence type="inferred from homology"/>
<dbReference type="STRING" id="215243.A0A0D2CY64"/>
<dbReference type="InterPro" id="IPR049884">
    <property type="entry name" value="Scytalone_dh"/>
</dbReference>
<accession>A0A0D2CY64</accession>
<evidence type="ECO:0000313" key="5">
    <source>
        <dbReference type="Proteomes" id="UP000053342"/>
    </source>
</evidence>
<sequence>MATIQSDITLGDYVAWEEITFDWARAFDTKDWNLLLSILAPKFSLDYTEVYGFKDDNMTPEAYVAMCNSTDMLGDRGVKTQHLLVASKVRKLSSTKATAWRQIRAGHVKFDIDTAQETAKAHGQGMLQFFYEKVDESQWKLCGLKAYSDFFEGNIRSVFPTFPEVDMKF</sequence>
<name>A0A0D2CY64_9EURO</name>
<dbReference type="Gene3D" id="3.10.450.50">
    <property type="match status" value="1"/>
</dbReference>
<dbReference type="Pfam" id="PF02982">
    <property type="entry name" value="Scytalone_dh"/>
    <property type="match status" value="1"/>
</dbReference>
<keyword evidence="2" id="KW-0456">Lyase</keyword>
<dbReference type="EMBL" id="KN847383">
    <property type="protein sequence ID" value="KIW35993.1"/>
    <property type="molecule type" value="Genomic_DNA"/>
</dbReference>
<comment type="similarity">
    <text evidence="1">Belongs to the scytalone dehydratase family.</text>
</comment>
<dbReference type="Proteomes" id="UP000053342">
    <property type="component" value="Unassembled WGS sequence"/>
</dbReference>
<reference evidence="4 5" key="1">
    <citation type="submission" date="2015-01" db="EMBL/GenBank/DDBJ databases">
        <title>The Genome Sequence of Exophiala oligosperma CBS72588.</title>
        <authorList>
            <consortium name="The Broad Institute Genomics Platform"/>
            <person name="Cuomo C."/>
            <person name="de Hoog S."/>
            <person name="Gorbushina A."/>
            <person name="Stielow B."/>
            <person name="Teixiera M."/>
            <person name="Abouelleil A."/>
            <person name="Chapman S.B."/>
            <person name="Priest M."/>
            <person name="Young S.K."/>
            <person name="Wortman J."/>
            <person name="Nusbaum C."/>
            <person name="Birren B."/>
        </authorList>
    </citation>
    <scope>NUCLEOTIDE SEQUENCE [LARGE SCALE GENOMIC DNA]</scope>
    <source>
        <strain evidence="4 5">CBS 72588</strain>
    </source>
</reference>
<gene>
    <name evidence="4" type="ORF">PV06_11692</name>
</gene>
<dbReference type="InterPro" id="IPR032710">
    <property type="entry name" value="NTF2-like_dom_sf"/>
</dbReference>
<dbReference type="VEuPathDB" id="FungiDB:PV06_11692"/>
<dbReference type="AlphaFoldDB" id="A0A0D2CY64"/>
<dbReference type="GeneID" id="27363766"/>
<dbReference type="RefSeq" id="XP_016256209.1">
    <property type="nucleotide sequence ID" value="XM_016413403.1"/>
</dbReference>
<evidence type="ECO:0000313" key="4">
    <source>
        <dbReference type="EMBL" id="KIW35993.1"/>
    </source>
</evidence>
<dbReference type="SUPFAM" id="SSF54427">
    <property type="entry name" value="NTF2-like"/>
    <property type="match status" value="1"/>
</dbReference>
<protein>
    <recommendedName>
        <fullName evidence="3">Scytalone dehydratase-like domain-containing protein</fullName>
    </recommendedName>
</protein>
<dbReference type="GO" id="GO:0016829">
    <property type="term" value="F:lyase activity"/>
    <property type="evidence" value="ECO:0007669"/>
    <property type="project" value="UniProtKB-KW"/>
</dbReference>
<dbReference type="OrthoDB" id="5281072at2759"/>
<dbReference type="HOGENOM" id="CLU_101889_1_0_1"/>
<evidence type="ECO:0000259" key="3">
    <source>
        <dbReference type="Pfam" id="PF02982"/>
    </source>
</evidence>
<feature type="domain" description="Scytalone dehydratase-like" evidence="3">
    <location>
        <begin position="8"/>
        <end position="159"/>
    </location>
</feature>
<organism evidence="4 5">
    <name type="scientific">Exophiala oligosperma</name>
    <dbReference type="NCBI Taxonomy" id="215243"/>
    <lineage>
        <taxon>Eukaryota</taxon>
        <taxon>Fungi</taxon>
        <taxon>Dikarya</taxon>
        <taxon>Ascomycota</taxon>
        <taxon>Pezizomycotina</taxon>
        <taxon>Eurotiomycetes</taxon>
        <taxon>Chaetothyriomycetidae</taxon>
        <taxon>Chaetothyriales</taxon>
        <taxon>Herpotrichiellaceae</taxon>
        <taxon>Exophiala</taxon>
    </lineage>
</organism>
<evidence type="ECO:0000256" key="2">
    <source>
        <dbReference type="ARBA" id="ARBA00023239"/>
    </source>
</evidence>